<dbReference type="Proteomes" id="UP000294257">
    <property type="component" value="Unassembled WGS sequence"/>
</dbReference>
<evidence type="ECO:0000313" key="3">
    <source>
        <dbReference type="Proteomes" id="UP000294257"/>
    </source>
</evidence>
<accession>A0A4Q7L453</accession>
<feature type="transmembrane region" description="Helical" evidence="1">
    <location>
        <begin position="120"/>
        <end position="146"/>
    </location>
</feature>
<keyword evidence="3" id="KW-1185">Reference proteome</keyword>
<feature type="transmembrane region" description="Helical" evidence="1">
    <location>
        <begin position="68"/>
        <end position="87"/>
    </location>
</feature>
<name>A0A4Q7L453_9PSEU</name>
<feature type="transmembrane region" description="Helical" evidence="1">
    <location>
        <begin position="94"/>
        <end position="114"/>
    </location>
</feature>
<dbReference type="EMBL" id="SGWQ01000002">
    <property type="protein sequence ID" value="RZS43261.1"/>
    <property type="molecule type" value="Genomic_DNA"/>
</dbReference>
<dbReference type="AlphaFoldDB" id="A0A4Q7L453"/>
<evidence type="ECO:0000313" key="2">
    <source>
        <dbReference type="EMBL" id="RZS43261.1"/>
    </source>
</evidence>
<feature type="transmembrane region" description="Helical" evidence="1">
    <location>
        <begin position="12"/>
        <end position="32"/>
    </location>
</feature>
<sequence>MWQAPPVRSLLPRITAGTSAAGIVLIVLGTFLDWTRSGSVYRDSYQSIGVLKALDFVEGTALTVLLDVWMAIVPVATVAVIVYAFGLRRNAAGLLSALSVVTGTVSVVAAIRVSGGEASLGIAGTGPTVTLTGSVLALLGATGVLVRPRPGEAARVGRQT</sequence>
<reference evidence="2 3" key="1">
    <citation type="submission" date="2019-02" db="EMBL/GenBank/DDBJ databases">
        <title>Genomic Encyclopedia of Type Strains, Phase IV (KMG-IV): sequencing the most valuable type-strain genomes for metagenomic binning, comparative biology and taxonomic classification.</title>
        <authorList>
            <person name="Goeker M."/>
        </authorList>
    </citation>
    <scope>NUCLEOTIDE SEQUENCE [LARGE SCALE GENOMIC DNA]</scope>
    <source>
        <strain evidence="2 3">DSM 101727</strain>
    </source>
</reference>
<organism evidence="2 3">
    <name type="scientific">Herbihabitans rhizosphaerae</name>
    <dbReference type="NCBI Taxonomy" id="1872711"/>
    <lineage>
        <taxon>Bacteria</taxon>
        <taxon>Bacillati</taxon>
        <taxon>Actinomycetota</taxon>
        <taxon>Actinomycetes</taxon>
        <taxon>Pseudonocardiales</taxon>
        <taxon>Pseudonocardiaceae</taxon>
        <taxon>Herbihabitans</taxon>
    </lineage>
</organism>
<proteinExistence type="predicted"/>
<keyword evidence="1" id="KW-0812">Transmembrane</keyword>
<protein>
    <submittedName>
        <fullName evidence="2">Uncharacterized protein</fullName>
    </submittedName>
</protein>
<keyword evidence="1" id="KW-1133">Transmembrane helix</keyword>
<gene>
    <name evidence="2" type="ORF">EV193_102240</name>
</gene>
<keyword evidence="1" id="KW-0472">Membrane</keyword>
<comment type="caution">
    <text evidence="2">The sequence shown here is derived from an EMBL/GenBank/DDBJ whole genome shotgun (WGS) entry which is preliminary data.</text>
</comment>
<evidence type="ECO:0000256" key="1">
    <source>
        <dbReference type="SAM" id="Phobius"/>
    </source>
</evidence>